<accession>A0A420YCN4</accession>
<feature type="domain" description="Importin N-terminal" evidence="2">
    <location>
        <begin position="40"/>
        <end position="126"/>
    </location>
</feature>
<dbReference type="PANTHER" id="PTHR11223:SF3">
    <property type="entry name" value="EXPORTIN-5"/>
    <property type="match status" value="1"/>
</dbReference>
<dbReference type="InterPro" id="IPR045065">
    <property type="entry name" value="XPO1/5"/>
</dbReference>
<proteinExistence type="inferred from homology"/>
<dbReference type="PROSITE" id="PS50166">
    <property type="entry name" value="IMPORTIN_B_NT"/>
    <property type="match status" value="1"/>
</dbReference>
<dbReference type="GO" id="GO:0005049">
    <property type="term" value="F:nuclear export signal receptor activity"/>
    <property type="evidence" value="ECO:0007669"/>
    <property type="project" value="InterPro"/>
</dbReference>
<dbReference type="SUPFAM" id="SSF48371">
    <property type="entry name" value="ARM repeat"/>
    <property type="match status" value="1"/>
</dbReference>
<dbReference type="EMBL" id="QVQW01000019">
    <property type="protein sequence ID" value="RKU45633.1"/>
    <property type="molecule type" value="Genomic_DNA"/>
</dbReference>
<gene>
    <name evidence="3" type="ORF">DL546_000915</name>
</gene>
<organism evidence="3 4">
    <name type="scientific">Coniochaeta pulveracea</name>
    <dbReference type="NCBI Taxonomy" id="177199"/>
    <lineage>
        <taxon>Eukaryota</taxon>
        <taxon>Fungi</taxon>
        <taxon>Dikarya</taxon>
        <taxon>Ascomycota</taxon>
        <taxon>Pezizomycotina</taxon>
        <taxon>Sordariomycetes</taxon>
        <taxon>Sordariomycetidae</taxon>
        <taxon>Coniochaetales</taxon>
        <taxon>Coniochaetaceae</taxon>
        <taxon>Coniochaeta</taxon>
    </lineage>
</organism>
<dbReference type="GO" id="GO:0031267">
    <property type="term" value="F:small GTPase binding"/>
    <property type="evidence" value="ECO:0007669"/>
    <property type="project" value="InterPro"/>
</dbReference>
<dbReference type="GO" id="GO:0006611">
    <property type="term" value="P:protein export from nucleus"/>
    <property type="evidence" value="ECO:0007669"/>
    <property type="project" value="InterPro"/>
</dbReference>
<evidence type="ECO:0000313" key="3">
    <source>
        <dbReference type="EMBL" id="RKU45633.1"/>
    </source>
</evidence>
<dbReference type="GO" id="GO:0006405">
    <property type="term" value="P:RNA export from nucleus"/>
    <property type="evidence" value="ECO:0007669"/>
    <property type="project" value="TreeGrafter"/>
</dbReference>
<dbReference type="OrthoDB" id="2215036at2759"/>
<reference evidence="3 4" key="1">
    <citation type="submission" date="2018-08" db="EMBL/GenBank/DDBJ databases">
        <title>Draft genome of the lignicolous fungus Coniochaeta pulveracea.</title>
        <authorList>
            <person name="Borstlap C.J."/>
            <person name="De Witt R.N."/>
            <person name="Botha A."/>
            <person name="Volschenk H."/>
        </authorList>
    </citation>
    <scope>NUCLEOTIDE SEQUENCE [LARGE SCALE GENOMIC DNA]</scope>
    <source>
        <strain evidence="3 4">CAB683</strain>
    </source>
</reference>
<dbReference type="Proteomes" id="UP000275385">
    <property type="component" value="Unassembled WGS sequence"/>
</dbReference>
<dbReference type="InterPro" id="IPR001494">
    <property type="entry name" value="Importin-beta_N"/>
</dbReference>
<dbReference type="Pfam" id="PF03810">
    <property type="entry name" value="IBN_N"/>
    <property type="match status" value="1"/>
</dbReference>
<dbReference type="InterPro" id="IPR016024">
    <property type="entry name" value="ARM-type_fold"/>
</dbReference>
<dbReference type="GO" id="GO:0042565">
    <property type="term" value="C:RNA nuclear export complex"/>
    <property type="evidence" value="ECO:0007669"/>
    <property type="project" value="TreeGrafter"/>
</dbReference>
<dbReference type="Pfam" id="PF19273">
    <property type="entry name" value="Exportin-5"/>
    <property type="match status" value="1"/>
</dbReference>
<dbReference type="STRING" id="177199.A0A420YCN4"/>
<comment type="caution">
    <text evidence="3">The sequence shown here is derived from an EMBL/GenBank/DDBJ whole genome shotgun (WGS) entry which is preliminary data.</text>
</comment>
<name>A0A420YCN4_9PEZI</name>
<protein>
    <recommendedName>
        <fullName evidence="2">Importin N-terminal domain-containing protein</fullName>
    </recommendedName>
</protein>
<dbReference type="InterPro" id="IPR011989">
    <property type="entry name" value="ARM-like"/>
</dbReference>
<sequence length="1266" mass="142834">MNGGTSNGAAPAGNGILSQITSALDIIYGQYSTNQSRHEAQSFLEGLKTLDEAPQHGFTLASDKSQPPQLRHYGLSLLEHAVKHKWTRYSSEQAQYLRNWIIQLAQNVSKDDPPYVRSKIAQLWVELVGRCWGLDWSDMDELLVRMWQVPDLAVHKEVVLHILETLSVEIFEGDSAIFSIRERELGQAAVEIFTPAKVQAEIKHSRGPEAALRCGEEGWLMRIGQLLEECLNGDLNNEDIRACAIRCLKVYATVMVWVNPLAVSATQCVGHMCRGLAAPHVAVQREALEGLHALYSRQNFSDDAFTELVLPMYDTEFVNLCGRLFEWCTVDASDVDDDKYQFAKKFSEMVACIGQYLPRKFSCIPSDTPWKEFLRLLLLIVQSQSLLVSIPVLVTWTKLLAHQSIGSTIVNTEFVAPLLEVCSSRLIRYESLPEDTEDPTLMLLLEDTDTIPERHAFLGNYRRYSSQVIEAIVQLKLSDAFYHILRQAQAVLDAPNGGLAPLDPANYSKNSMPVLRVDAHFTVIESALKGYMKWRRGETGRKDTGQGADPAQDLQVRASMEKDFEQWCDRLLQMELQDPMIRKRRLQLLVAFSTTALHKNADFMLKVLGHILATWPAPVPEHKALNEAIKELQSESIVELQRLTLKMPDHLLTVYGDLESRIQEMVASGSLDEKRQIAYQGFLFTITHRASQLDENTRIQRLRTFVEPVQAQWANENLQRALASYNGFCELVCLDKAQSYLARHRVHEISDWGAVPLDDEGRALQKEMEDRQAALPLRPTKAFLNHSVERIDKLSPAYQASVAIWKDAFPMILTELLQFLDHAHAAYNPANWTLMGPELQSVVPLVLTDRFWQAGISEGTRDEFYARVMDKKNTLEGLGSSIRGTVRFVREACYGIIYCMSRLDEQFYGYKELPVPLANALFANASSLSTHQLINLLNLVRYLVDNCPVELRPQFLPPLLSVCFREMDRKISGEWQKLAARAGVQAEGDALTEEMKAESILRQLTYTAIVMVADFLDPARTNPVPAGPEQPVVPAPSLRRFCLMTLEIAEPLLLFCMHTISMRDNRCCGVALRVFRNIVPEFYCDNDETDMGPCIHLVKHDKNEPFRISDQTAHAIREFISSEVVRACIGSLRDPHFVDSQKDIASLIATILVNYTPHTTTPARELQEVEGVYAQDVEQLIDWIGRPGLDTRSQRGIVLEFLRDIKGVSVSQLGTLNTTERKPALRHTKMAQDFMEAVNETRGQPTGARQPTPDMQGVADMFAQDG</sequence>
<dbReference type="AlphaFoldDB" id="A0A420YCN4"/>
<evidence type="ECO:0000259" key="2">
    <source>
        <dbReference type="PROSITE" id="PS50166"/>
    </source>
</evidence>
<evidence type="ECO:0000313" key="4">
    <source>
        <dbReference type="Proteomes" id="UP000275385"/>
    </source>
</evidence>
<dbReference type="GO" id="GO:0005634">
    <property type="term" value="C:nucleus"/>
    <property type="evidence" value="ECO:0007669"/>
    <property type="project" value="TreeGrafter"/>
</dbReference>
<evidence type="ECO:0000256" key="1">
    <source>
        <dbReference type="ARBA" id="ARBA00009466"/>
    </source>
</evidence>
<comment type="similarity">
    <text evidence="1">Belongs to the exportin family.</text>
</comment>
<dbReference type="Gene3D" id="1.25.10.10">
    <property type="entry name" value="Leucine-rich Repeat Variant"/>
    <property type="match status" value="1"/>
</dbReference>
<dbReference type="InterPro" id="IPR045478">
    <property type="entry name" value="Exportin-5_C"/>
</dbReference>
<dbReference type="PANTHER" id="PTHR11223">
    <property type="entry name" value="EXPORTIN 1/5"/>
    <property type="match status" value="1"/>
</dbReference>
<dbReference type="GO" id="GO:0005737">
    <property type="term" value="C:cytoplasm"/>
    <property type="evidence" value="ECO:0007669"/>
    <property type="project" value="TreeGrafter"/>
</dbReference>
<keyword evidence="4" id="KW-1185">Reference proteome</keyword>
<dbReference type="GO" id="GO:0003723">
    <property type="term" value="F:RNA binding"/>
    <property type="evidence" value="ECO:0007669"/>
    <property type="project" value="TreeGrafter"/>
</dbReference>